<evidence type="ECO:0000313" key="2">
    <source>
        <dbReference type="Proteomes" id="UP000646548"/>
    </source>
</evidence>
<organism evidence="1 2">
    <name type="scientific">Oryzias melastigma</name>
    <name type="common">Marine medaka</name>
    <dbReference type="NCBI Taxonomy" id="30732"/>
    <lineage>
        <taxon>Eukaryota</taxon>
        <taxon>Metazoa</taxon>
        <taxon>Chordata</taxon>
        <taxon>Craniata</taxon>
        <taxon>Vertebrata</taxon>
        <taxon>Euteleostomi</taxon>
        <taxon>Actinopterygii</taxon>
        <taxon>Neopterygii</taxon>
        <taxon>Teleostei</taxon>
        <taxon>Neoteleostei</taxon>
        <taxon>Acanthomorphata</taxon>
        <taxon>Ovalentaria</taxon>
        <taxon>Atherinomorphae</taxon>
        <taxon>Beloniformes</taxon>
        <taxon>Adrianichthyidae</taxon>
        <taxon>Oryziinae</taxon>
        <taxon>Oryzias</taxon>
    </lineage>
</organism>
<sequence>MDHCVHHSVVVVCVRLGFLSFALPARRQLSVLLRLQSNNWLVFVPGVEGGSISTSSDFPAGSSISRLDLPPPSPLGVLPGSGRGREITTSQFATDCQQGIFRGGAGMKGGNFRRGA</sequence>
<name>A0A834KYW7_ORYME</name>
<protein>
    <submittedName>
        <fullName evidence="1">Uncharacterized protein</fullName>
    </submittedName>
</protein>
<dbReference type="AlphaFoldDB" id="A0A834KYW7"/>
<reference evidence="1" key="1">
    <citation type="journal article" name="BMC Genomics">
        <title>Long-read sequencing and de novo genome assembly of marine medaka (Oryzias melastigma).</title>
        <authorList>
            <person name="Liang P."/>
            <person name="Saqib H.S.A."/>
            <person name="Ni X."/>
            <person name="Shen Y."/>
        </authorList>
    </citation>
    <scope>NUCLEOTIDE SEQUENCE</scope>
    <source>
        <strain evidence="1">Bigg-433</strain>
    </source>
</reference>
<comment type="caution">
    <text evidence="1">The sequence shown here is derived from an EMBL/GenBank/DDBJ whole genome shotgun (WGS) entry which is preliminary data.</text>
</comment>
<dbReference type="Proteomes" id="UP000646548">
    <property type="component" value="Unassembled WGS sequence"/>
</dbReference>
<proteinExistence type="predicted"/>
<evidence type="ECO:0000313" key="1">
    <source>
        <dbReference type="EMBL" id="KAF6735940.1"/>
    </source>
</evidence>
<accession>A0A834KYW7</accession>
<gene>
    <name evidence="1" type="ORF">FQA47_006223</name>
</gene>
<dbReference type="EMBL" id="WKFB01000099">
    <property type="protein sequence ID" value="KAF6735940.1"/>
    <property type="molecule type" value="Genomic_DNA"/>
</dbReference>